<evidence type="ECO:0000256" key="1">
    <source>
        <dbReference type="SAM" id="MobiDB-lite"/>
    </source>
</evidence>
<evidence type="ECO:0000313" key="3">
    <source>
        <dbReference type="Proteomes" id="UP000198804"/>
    </source>
</evidence>
<accession>A0A1I4BGU3</accession>
<dbReference type="OrthoDB" id="8003809at2"/>
<feature type="compositionally biased region" description="Basic and acidic residues" evidence="1">
    <location>
        <begin position="84"/>
        <end position="94"/>
    </location>
</feature>
<keyword evidence="3" id="KW-1185">Reference proteome</keyword>
<reference evidence="3" key="1">
    <citation type="submission" date="2016-10" db="EMBL/GenBank/DDBJ databases">
        <authorList>
            <person name="Varghese N."/>
            <person name="Submissions S."/>
        </authorList>
    </citation>
    <scope>NUCLEOTIDE SEQUENCE [LARGE SCALE GENOMIC DNA]</scope>
    <source>
        <strain evidence="3">CGMCC 1.6474</strain>
    </source>
</reference>
<evidence type="ECO:0000313" key="2">
    <source>
        <dbReference type="EMBL" id="SFK67713.1"/>
    </source>
</evidence>
<proteinExistence type="predicted"/>
<protein>
    <submittedName>
        <fullName evidence="2">Uncharacterized protein</fullName>
    </submittedName>
</protein>
<dbReference type="AlphaFoldDB" id="A0A1I4BGU3"/>
<dbReference type="RefSeq" id="WP_091943057.1">
    <property type="nucleotide sequence ID" value="NZ_FOSV01000003.1"/>
</dbReference>
<dbReference type="EMBL" id="FOSV01000003">
    <property type="protein sequence ID" value="SFK67713.1"/>
    <property type="molecule type" value="Genomic_DNA"/>
</dbReference>
<organism evidence="2 3">
    <name type="scientific">Methylorubrum salsuginis</name>
    <dbReference type="NCBI Taxonomy" id="414703"/>
    <lineage>
        <taxon>Bacteria</taxon>
        <taxon>Pseudomonadati</taxon>
        <taxon>Pseudomonadota</taxon>
        <taxon>Alphaproteobacteria</taxon>
        <taxon>Hyphomicrobiales</taxon>
        <taxon>Methylobacteriaceae</taxon>
        <taxon>Methylorubrum</taxon>
    </lineage>
</organism>
<dbReference type="Proteomes" id="UP000198804">
    <property type="component" value="Unassembled WGS sequence"/>
</dbReference>
<sequence length="104" mass="11622">MPAFARSDDRARPAPVLGLFSDGFSARRGPYPKALPFTHACDPTHRFAFSVAADWYGRWTVLPWVPPVEAVPGEDIVIVTPAADRSRRNDRPDRLSPIPRLRLS</sequence>
<name>A0A1I4BGU3_9HYPH</name>
<feature type="region of interest" description="Disordered" evidence="1">
    <location>
        <begin position="82"/>
        <end position="104"/>
    </location>
</feature>
<gene>
    <name evidence="2" type="ORF">SAMN04488125_103190</name>
</gene>